<protein>
    <submittedName>
        <fullName evidence="1">Uncharacterized protein</fullName>
    </submittedName>
</protein>
<evidence type="ECO:0000313" key="1">
    <source>
        <dbReference type="EMBL" id="PSS00587.1"/>
    </source>
</evidence>
<evidence type="ECO:0000313" key="2">
    <source>
        <dbReference type="Proteomes" id="UP000241462"/>
    </source>
</evidence>
<sequence length="150" mass="16827">MLDDKTALEPARRKLPAPVTRPGCLHGEIYYKLPTFRVPLLLNPVLTPRKSGCNMDYRASSHYQVTQSRDELGIMPIQRSGCRSSWAAAGATRQTTDSQAVGVCKQGIAMWNHRYHTIGNNTYLRASLRMKPSCRLLVKAMAEHGLLYQP</sequence>
<organism evidence="1 2">
    <name type="scientific">Coniella lustricola</name>
    <dbReference type="NCBI Taxonomy" id="2025994"/>
    <lineage>
        <taxon>Eukaryota</taxon>
        <taxon>Fungi</taxon>
        <taxon>Dikarya</taxon>
        <taxon>Ascomycota</taxon>
        <taxon>Pezizomycotina</taxon>
        <taxon>Sordariomycetes</taxon>
        <taxon>Sordariomycetidae</taxon>
        <taxon>Diaporthales</taxon>
        <taxon>Schizoparmaceae</taxon>
        <taxon>Coniella</taxon>
    </lineage>
</organism>
<dbReference type="AlphaFoldDB" id="A0A2T3AJ46"/>
<keyword evidence="2" id="KW-1185">Reference proteome</keyword>
<gene>
    <name evidence="1" type="ORF">BD289DRAFT_423954</name>
</gene>
<name>A0A2T3AJ46_9PEZI</name>
<dbReference type="EMBL" id="KZ678383">
    <property type="protein sequence ID" value="PSS00587.1"/>
    <property type="molecule type" value="Genomic_DNA"/>
</dbReference>
<dbReference type="Proteomes" id="UP000241462">
    <property type="component" value="Unassembled WGS sequence"/>
</dbReference>
<accession>A0A2T3AJ46</accession>
<proteinExistence type="predicted"/>
<dbReference type="InParanoid" id="A0A2T3AJ46"/>
<reference evidence="1 2" key="1">
    <citation type="journal article" date="2018" name="Mycol. Prog.">
        <title>Coniella lustricola, a new species from submerged detritus.</title>
        <authorList>
            <person name="Raudabaugh D.B."/>
            <person name="Iturriaga T."/>
            <person name="Carver A."/>
            <person name="Mondo S."/>
            <person name="Pangilinan J."/>
            <person name="Lipzen A."/>
            <person name="He G."/>
            <person name="Amirebrahimi M."/>
            <person name="Grigoriev I.V."/>
            <person name="Miller A.N."/>
        </authorList>
    </citation>
    <scope>NUCLEOTIDE SEQUENCE [LARGE SCALE GENOMIC DNA]</scope>
    <source>
        <strain evidence="1 2">B22-T-1</strain>
    </source>
</reference>